<evidence type="ECO:0000313" key="1">
    <source>
        <dbReference type="EMBL" id="GAA4269583.1"/>
    </source>
</evidence>
<dbReference type="Proteomes" id="UP001500027">
    <property type="component" value="Unassembled WGS sequence"/>
</dbReference>
<name>A0ABP8EC37_9FLAO</name>
<protein>
    <recommendedName>
        <fullName evidence="3">HipA N-terminal subdomain 1 domain-containing protein</fullName>
    </recommendedName>
</protein>
<gene>
    <name evidence="1" type="ORF">GCM10022257_16840</name>
</gene>
<dbReference type="RefSeq" id="WP_139000518.1">
    <property type="nucleotide sequence ID" value="NZ_BAABAV010000001.1"/>
</dbReference>
<keyword evidence="2" id="KW-1185">Reference proteome</keyword>
<evidence type="ECO:0000313" key="2">
    <source>
        <dbReference type="Proteomes" id="UP001500027"/>
    </source>
</evidence>
<comment type="caution">
    <text evidence="1">The sequence shown here is derived from an EMBL/GenBank/DDBJ whole genome shotgun (WGS) entry which is preliminary data.</text>
</comment>
<reference evidence="2" key="1">
    <citation type="journal article" date="2019" name="Int. J. Syst. Evol. Microbiol.">
        <title>The Global Catalogue of Microorganisms (GCM) 10K type strain sequencing project: providing services to taxonomists for standard genome sequencing and annotation.</title>
        <authorList>
            <consortium name="The Broad Institute Genomics Platform"/>
            <consortium name="The Broad Institute Genome Sequencing Center for Infectious Disease"/>
            <person name="Wu L."/>
            <person name="Ma J."/>
        </authorList>
    </citation>
    <scope>NUCLEOTIDE SEQUENCE [LARGE SCALE GENOMIC DNA]</scope>
    <source>
        <strain evidence="2">JCM 17452</strain>
    </source>
</reference>
<evidence type="ECO:0008006" key="3">
    <source>
        <dbReference type="Google" id="ProtNLM"/>
    </source>
</evidence>
<proteinExistence type="predicted"/>
<organism evidence="1 2">
    <name type="scientific">Hyunsoonleella aestuarii</name>
    <dbReference type="NCBI Taxonomy" id="912802"/>
    <lineage>
        <taxon>Bacteria</taxon>
        <taxon>Pseudomonadati</taxon>
        <taxon>Bacteroidota</taxon>
        <taxon>Flavobacteriia</taxon>
        <taxon>Flavobacteriales</taxon>
        <taxon>Flavobacteriaceae</taxon>
    </lineage>
</organism>
<accession>A0ABP8EC37</accession>
<sequence length="60" mass="7078">MNERPLQVNFAGKEGDFYLIKFPNLKIPVSVNENLFQKMKHSKEYTFNNLKEYTHDVNSA</sequence>
<dbReference type="EMBL" id="BAABAV010000001">
    <property type="protein sequence ID" value="GAA4269583.1"/>
    <property type="molecule type" value="Genomic_DNA"/>
</dbReference>